<feature type="transmembrane region" description="Helical" evidence="7">
    <location>
        <begin position="58"/>
        <end position="79"/>
    </location>
</feature>
<dbReference type="PANTHER" id="PTHR23504">
    <property type="entry name" value="MAJOR FACILITATOR SUPERFAMILY DOMAIN-CONTAINING PROTEIN 10"/>
    <property type="match status" value="1"/>
</dbReference>
<keyword evidence="3 7" id="KW-0812">Transmembrane</keyword>
<feature type="region of interest" description="Disordered" evidence="6">
    <location>
        <begin position="267"/>
        <end position="286"/>
    </location>
</feature>
<evidence type="ECO:0000256" key="6">
    <source>
        <dbReference type="SAM" id="MobiDB-lite"/>
    </source>
</evidence>
<evidence type="ECO:0000256" key="1">
    <source>
        <dbReference type="ARBA" id="ARBA00004141"/>
    </source>
</evidence>
<evidence type="ECO:0000256" key="4">
    <source>
        <dbReference type="ARBA" id="ARBA00022989"/>
    </source>
</evidence>
<evidence type="ECO:0000256" key="7">
    <source>
        <dbReference type="SAM" id="Phobius"/>
    </source>
</evidence>
<dbReference type="InterPro" id="IPR001958">
    <property type="entry name" value="Tet-R_TetA/multi-R_MdtG-like"/>
</dbReference>
<dbReference type="InterPro" id="IPR020846">
    <property type="entry name" value="MFS_dom"/>
</dbReference>
<dbReference type="Proteomes" id="UP000799302">
    <property type="component" value="Unassembled WGS sequence"/>
</dbReference>
<dbReference type="PROSITE" id="PS50850">
    <property type="entry name" value="MFS"/>
    <property type="match status" value="1"/>
</dbReference>
<evidence type="ECO:0000259" key="8">
    <source>
        <dbReference type="PROSITE" id="PS50850"/>
    </source>
</evidence>
<reference evidence="9" key="1">
    <citation type="journal article" date="2020" name="Stud. Mycol.">
        <title>101 Dothideomycetes genomes: a test case for predicting lifestyles and emergence of pathogens.</title>
        <authorList>
            <person name="Haridas S."/>
            <person name="Albert R."/>
            <person name="Binder M."/>
            <person name="Bloem J."/>
            <person name="Labutti K."/>
            <person name="Salamov A."/>
            <person name="Andreopoulos B."/>
            <person name="Baker S."/>
            <person name="Barry K."/>
            <person name="Bills G."/>
            <person name="Bluhm B."/>
            <person name="Cannon C."/>
            <person name="Castanera R."/>
            <person name="Culley D."/>
            <person name="Daum C."/>
            <person name="Ezra D."/>
            <person name="Gonzalez J."/>
            <person name="Henrissat B."/>
            <person name="Kuo A."/>
            <person name="Liang C."/>
            <person name="Lipzen A."/>
            <person name="Lutzoni F."/>
            <person name="Magnuson J."/>
            <person name="Mondo S."/>
            <person name="Nolan M."/>
            <person name="Ohm R."/>
            <person name="Pangilinan J."/>
            <person name="Park H.-J."/>
            <person name="Ramirez L."/>
            <person name="Alfaro M."/>
            <person name="Sun H."/>
            <person name="Tritt A."/>
            <person name="Yoshinaga Y."/>
            <person name="Zwiers L.-H."/>
            <person name="Turgeon B."/>
            <person name="Goodwin S."/>
            <person name="Spatafora J."/>
            <person name="Crous P."/>
            <person name="Grigoriev I."/>
        </authorList>
    </citation>
    <scope>NUCLEOTIDE SEQUENCE</scope>
    <source>
        <strain evidence="9">CBS 115976</strain>
    </source>
</reference>
<evidence type="ECO:0000313" key="9">
    <source>
        <dbReference type="EMBL" id="KAF2672608.1"/>
    </source>
</evidence>
<dbReference type="EMBL" id="MU004231">
    <property type="protein sequence ID" value="KAF2672608.1"/>
    <property type="molecule type" value="Genomic_DNA"/>
</dbReference>
<dbReference type="InterPro" id="IPR011701">
    <property type="entry name" value="MFS"/>
</dbReference>
<dbReference type="Gene3D" id="1.20.1250.20">
    <property type="entry name" value="MFS general substrate transporter like domains"/>
    <property type="match status" value="1"/>
</dbReference>
<feature type="transmembrane region" description="Helical" evidence="7">
    <location>
        <begin position="120"/>
        <end position="137"/>
    </location>
</feature>
<feature type="transmembrane region" description="Helical" evidence="7">
    <location>
        <begin position="149"/>
        <end position="171"/>
    </location>
</feature>
<dbReference type="GO" id="GO:0016020">
    <property type="term" value="C:membrane"/>
    <property type="evidence" value="ECO:0007669"/>
    <property type="project" value="UniProtKB-SubCell"/>
</dbReference>
<evidence type="ECO:0000313" key="10">
    <source>
        <dbReference type="Proteomes" id="UP000799302"/>
    </source>
</evidence>
<proteinExistence type="predicted"/>
<gene>
    <name evidence="9" type="ORF">BT63DRAFT_420833</name>
</gene>
<keyword evidence="2" id="KW-0813">Transport</keyword>
<accession>A0A6A6UNG0</accession>
<dbReference type="AlphaFoldDB" id="A0A6A6UNG0"/>
<feature type="transmembrane region" description="Helical" evidence="7">
    <location>
        <begin position="21"/>
        <end position="43"/>
    </location>
</feature>
<feature type="transmembrane region" description="Helical" evidence="7">
    <location>
        <begin position="91"/>
        <end position="114"/>
    </location>
</feature>
<dbReference type="OrthoDB" id="10262656at2759"/>
<sequence>MFLTQKPRLPRNPDEFPATQLFLLALVRVSEPIALTSIFPYAWKLVLYYNVGRPSDAAFYAGILIAAFSLAEAVTGLFWGSLSDRIGRKPVLLIGTVGTFISLIILGVAESFWIALLGRILGGLLNGNIGVIQTMVGELAQNPKHETRAFAVMPFVWSIGTIIGPALGGYFADPSSSWPLMFPSDGLFAKLPYLLPNLICAVLLLFSMFAAYFFLHETHPDMQPWSTRDDLKYTTAHTPLIPTAGSMSSAPADISQESYGTFDHVQITNKPRSTEERKSLSRASSTSSSTREKTFTWPVIVLVTALGIYTYHSMTYDHLLPIFLQDVRFTPDVHPFTTISTVAGGLGLSTQNVGLIMSINGIIAMPVQGIIFPLMASWLGVWRLFVIVTIGHPLAYILVPYLVLLPPTWVYTGIYTCLFVRNVFSILAYPLLLILIKEASPSPSMLGKINGLAASTGGACRTIASPVAGALYGAGSKMHWAALPWWASAVVALLGAAQVPWIERTKNRTAHVRTAAAFCEEDEEEVGAVRKGARATLVEVADA</sequence>
<evidence type="ECO:0000256" key="5">
    <source>
        <dbReference type="ARBA" id="ARBA00023136"/>
    </source>
</evidence>
<dbReference type="InterPro" id="IPR036259">
    <property type="entry name" value="MFS_trans_sf"/>
</dbReference>
<dbReference type="GO" id="GO:0022857">
    <property type="term" value="F:transmembrane transporter activity"/>
    <property type="evidence" value="ECO:0007669"/>
    <property type="project" value="InterPro"/>
</dbReference>
<evidence type="ECO:0000256" key="2">
    <source>
        <dbReference type="ARBA" id="ARBA00022448"/>
    </source>
</evidence>
<dbReference type="PANTHER" id="PTHR23504:SF2">
    <property type="entry name" value="TRANSPORTER, PUTATIVE (AFU_ORTHOLOGUE AFUA_8G04150)-RELATED"/>
    <property type="match status" value="1"/>
</dbReference>
<feature type="domain" description="Major facilitator superfamily (MFS) profile" evidence="8">
    <location>
        <begin position="1"/>
        <end position="507"/>
    </location>
</feature>
<feature type="transmembrane region" description="Helical" evidence="7">
    <location>
        <begin position="191"/>
        <end position="215"/>
    </location>
</feature>
<evidence type="ECO:0000256" key="3">
    <source>
        <dbReference type="ARBA" id="ARBA00022692"/>
    </source>
</evidence>
<keyword evidence="5 7" id="KW-0472">Membrane</keyword>
<comment type="subcellular location">
    <subcellularLocation>
        <location evidence="1">Membrane</location>
        <topology evidence="1">Multi-pass membrane protein</topology>
    </subcellularLocation>
</comment>
<feature type="transmembrane region" description="Helical" evidence="7">
    <location>
        <begin position="353"/>
        <end position="374"/>
    </location>
</feature>
<dbReference type="PRINTS" id="PR01035">
    <property type="entry name" value="TCRTETA"/>
</dbReference>
<dbReference type="SUPFAM" id="SSF103473">
    <property type="entry name" value="MFS general substrate transporter"/>
    <property type="match status" value="1"/>
</dbReference>
<name>A0A6A6UNG0_9PEZI</name>
<keyword evidence="10" id="KW-1185">Reference proteome</keyword>
<feature type="transmembrane region" description="Helical" evidence="7">
    <location>
        <begin position="409"/>
        <end position="436"/>
    </location>
</feature>
<dbReference type="Pfam" id="PF07690">
    <property type="entry name" value="MFS_1"/>
    <property type="match status" value="1"/>
</dbReference>
<feature type="transmembrane region" description="Helical" evidence="7">
    <location>
        <begin position="295"/>
        <end position="312"/>
    </location>
</feature>
<keyword evidence="4 7" id="KW-1133">Transmembrane helix</keyword>
<protein>
    <submittedName>
        <fullName evidence="9">Major facilitator superfamily transporter</fullName>
    </submittedName>
</protein>
<organism evidence="9 10">
    <name type="scientific">Microthyrium microscopicum</name>
    <dbReference type="NCBI Taxonomy" id="703497"/>
    <lineage>
        <taxon>Eukaryota</taxon>
        <taxon>Fungi</taxon>
        <taxon>Dikarya</taxon>
        <taxon>Ascomycota</taxon>
        <taxon>Pezizomycotina</taxon>
        <taxon>Dothideomycetes</taxon>
        <taxon>Dothideomycetes incertae sedis</taxon>
        <taxon>Microthyriales</taxon>
        <taxon>Microthyriaceae</taxon>
        <taxon>Microthyrium</taxon>
    </lineage>
</organism>
<feature type="transmembrane region" description="Helical" evidence="7">
    <location>
        <begin position="381"/>
        <end position="403"/>
    </location>
</feature>